<sequence>MATDFSSSPTFSIATERLHISYFQPDIPEHCNLLVRLLWPGIDTPAKAAEFIKNRIHADYRRNKYGQLLVSLKPHQNASLAESKLIGVVSLMRGQPPDGYLQPDIGYQIVAEENGKGYATEAAIGLMNYARRELGVDGVFGFCEKDDPRSRRVLEKIGLQYRGERKLRVFGGEECAVYALPGMDQDLRVYGIDD</sequence>
<accession>A0ACC3T861</accession>
<name>A0ACC3T861_LIPKO</name>
<protein>
    <submittedName>
        <fullName evidence="1">GNAT family acetyltransferase</fullName>
    </submittedName>
</protein>
<keyword evidence="2" id="KW-1185">Reference proteome</keyword>
<reference evidence="2" key="1">
    <citation type="journal article" date="2024" name="Front. Bioeng. Biotechnol.">
        <title>Genome-scale model development and genomic sequencing of the oleaginous clade Lipomyces.</title>
        <authorList>
            <person name="Czajka J.J."/>
            <person name="Han Y."/>
            <person name="Kim J."/>
            <person name="Mondo S.J."/>
            <person name="Hofstad B.A."/>
            <person name="Robles A."/>
            <person name="Haridas S."/>
            <person name="Riley R."/>
            <person name="LaButti K."/>
            <person name="Pangilinan J."/>
            <person name="Andreopoulos W."/>
            <person name="Lipzen A."/>
            <person name="Yan J."/>
            <person name="Wang M."/>
            <person name="Ng V."/>
            <person name="Grigoriev I.V."/>
            <person name="Spatafora J.W."/>
            <person name="Magnuson J.K."/>
            <person name="Baker S.E."/>
            <person name="Pomraning K.R."/>
        </authorList>
    </citation>
    <scope>NUCLEOTIDE SEQUENCE [LARGE SCALE GENOMIC DNA]</scope>
    <source>
        <strain evidence="2">CBS 7786</strain>
    </source>
</reference>
<evidence type="ECO:0000313" key="1">
    <source>
        <dbReference type="EMBL" id="KAK9239861.1"/>
    </source>
</evidence>
<dbReference type="EMBL" id="MU971343">
    <property type="protein sequence ID" value="KAK9239861.1"/>
    <property type="molecule type" value="Genomic_DNA"/>
</dbReference>
<gene>
    <name evidence="1" type="ORF">V1525DRAFT_454554</name>
</gene>
<comment type="caution">
    <text evidence="1">The sequence shown here is derived from an EMBL/GenBank/DDBJ whole genome shotgun (WGS) entry which is preliminary data.</text>
</comment>
<evidence type="ECO:0000313" key="2">
    <source>
        <dbReference type="Proteomes" id="UP001433508"/>
    </source>
</evidence>
<proteinExistence type="predicted"/>
<dbReference type="Proteomes" id="UP001433508">
    <property type="component" value="Unassembled WGS sequence"/>
</dbReference>
<organism evidence="1 2">
    <name type="scientific">Lipomyces kononenkoae</name>
    <name type="common">Yeast</name>
    <dbReference type="NCBI Taxonomy" id="34357"/>
    <lineage>
        <taxon>Eukaryota</taxon>
        <taxon>Fungi</taxon>
        <taxon>Dikarya</taxon>
        <taxon>Ascomycota</taxon>
        <taxon>Saccharomycotina</taxon>
        <taxon>Lipomycetes</taxon>
        <taxon>Lipomycetales</taxon>
        <taxon>Lipomycetaceae</taxon>
        <taxon>Lipomyces</taxon>
    </lineage>
</organism>